<sequence length="743" mass="84332">CTASQFCLQSSNQHLGLSIMESLCGQAPPRRATRSGISNWITFHSKLIIPLLGDKKIRDKLDVTHGTRTIQPYEKLRNKPSGILADLKPHQIEGVLFLQYLRRNSAHGILGDEMGLGKTLQVLSFFQQLVNVEVNDKQPFLVVCPLSVLSSWMSETAKWTRLRAIQYYGSQEKRKQIAKVISQKDINVVITTYETLISDYHRLSRLGIWKAIVLDEGHKIRNDTKKGSVALSRLKTDQRIILTGTPIHNNLVETCTIIKWLYPDVFGGKETSLLFKEAFSIGEGKIDPEFIRHVREFLEVIMLRRTKDSDINLNLPPKKEVVLYAPLTELQRSLYLGVVYGNGRTPLRIFNASPPSTPTSVNGFDGDTPPSRSPVRVTLNPLMELRKICTHPLLLNSFQEDADLDVTAMSSKFIILQKLLQQVILKEQKKVLIFSGFDRGLDCCEQLLEKLEIKFLRLDGSTSAAVRKYNIHLFNKNTRFKVFLVATKAGGEGVTLTAAEVVVFLDLDWNPQVIRQAEARAHRIGQTRPVTVYKLCTRGTVEAQMISRLNKKLHLDAKVNNQFVNHTSPVRSSLDEPTLTDTEVILNLIRTSIKSVAIEQMNAEQMLHWSFEDILDYCSVTEPADNDDLASNMLMTPSSPQQSFDDEKMWLSKSERIKTDFFHGIRIPRSPTTPIREFHIEIKGKRTIKTRVVFNREHGYHVSKESMLCGEWEAVPTLAGKDPSLADYKAPPKRKFIHEKVNI</sequence>
<organism evidence="6 7">
    <name type="scientific">Talaromyces rugulosus</name>
    <name type="common">Penicillium rugulosum</name>
    <dbReference type="NCBI Taxonomy" id="121627"/>
    <lineage>
        <taxon>Eukaryota</taxon>
        <taxon>Fungi</taxon>
        <taxon>Dikarya</taxon>
        <taxon>Ascomycota</taxon>
        <taxon>Pezizomycotina</taxon>
        <taxon>Eurotiomycetes</taxon>
        <taxon>Eurotiomycetidae</taxon>
        <taxon>Eurotiales</taxon>
        <taxon>Trichocomaceae</taxon>
        <taxon>Talaromyces</taxon>
        <taxon>Talaromyces sect. Islandici</taxon>
    </lineage>
</organism>
<proteinExistence type="predicted"/>
<dbReference type="SMART" id="SM00490">
    <property type="entry name" value="HELICc"/>
    <property type="match status" value="1"/>
</dbReference>
<gene>
    <name evidence="6" type="ORF">TRUGW13939_05567</name>
</gene>
<dbReference type="AlphaFoldDB" id="A0A7H8R0N4"/>
<dbReference type="Pfam" id="PF00176">
    <property type="entry name" value="SNF2-rel_dom"/>
    <property type="match status" value="1"/>
</dbReference>
<dbReference type="InterPro" id="IPR001650">
    <property type="entry name" value="Helicase_C-like"/>
</dbReference>
<evidence type="ECO:0000256" key="3">
    <source>
        <dbReference type="ARBA" id="ARBA00022840"/>
    </source>
</evidence>
<evidence type="ECO:0000256" key="1">
    <source>
        <dbReference type="ARBA" id="ARBA00022741"/>
    </source>
</evidence>
<keyword evidence="3" id="KW-0067">ATP-binding</keyword>
<feature type="domain" description="Helicase ATP-binding" evidence="4">
    <location>
        <begin position="99"/>
        <end position="264"/>
    </location>
</feature>
<evidence type="ECO:0000259" key="4">
    <source>
        <dbReference type="PROSITE" id="PS51192"/>
    </source>
</evidence>
<dbReference type="CDD" id="cd17919">
    <property type="entry name" value="DEXHc_Snf"/>
    <property type="match status" value="1"/>
</dbReference>
<dbReference type="InterPro" id="IPR014001">
    <property type="entry name" value="Helicase_ATP-bd"/>
</dbReference>
<dbReference type="Pfam" id="PF00271">
    <property type="entry name" value="Helicase_C"/>
    <property type="match status" value="1"/>
</dbReference>
<reference evidence="7" key="1">
    <citation type="submission" date="2020-06" db="EMBL/GenBank/DDBJ databases">
        <title>A chromosome-scale genome assembly of Talaromyces rugulosus W13939.</title>
        <authorList>
            <person name="Wang B."/>
            <person name="Guo L."/>
            <person name="Ye K."/>
            <person name="Wang L."/>
        </authorList>
    </citation>
    <scope>NUCLEOTIDE SEQUENCE [LARGE SCALE GENOMIC DNA]</scope>
    <source>
        <strain evidence="7">W13939</strain>
    </source>
</reference>
<dbReference type="InterPro" id="IPR038718">
    <property type="entry name" value="SNF2-like_sf"/>
</dbReference>
<keyword evidence="7" id="KW-1185">Reference proteome</keyword>
<evidence type="ECO:0000256" key="2">
    <source>
        <dbReference type="ARBA" id="ARBA00022801"/>
    </source>
</evidence>
<dbReference type="Gene3D" id="3.40.50.10810">
    <property type="entry name" value="Tandem AAA-ATPase domain"/>
    <property type="match status" value="1"/>
</dbReference>
<dbReference type="InterPro" id="IPR000330">
    <property type="entry name" value="SNF2_N"/>
</dbReference>
<dbReference type="SMART" id="SM00487">
    <property type="entry name" value="DEXDc"/>
    <property type="match status" value="1"/>
</dbReference>
<dbReference type="PROSITE" id="PS51194">
    <property type="entry name" value="HELICASE_CTER"/>
    <property type="match status" value="1"/>
</dbReference>
<dbReference type="InterPro" id="IPR049730">
    <property type="entry name" value="SNF2/RAD54-like_C"/>
</dbReference>
<feature type="non-terminal residue" evidence="6">
    <location>
        <position position="1"/>
    </location>
</feature>
<dbReference type="GO" id="GO:0016787">
    <property type="term" value="F:hydrolase activity"/>
    <property type="evidence" value="ECO:0007669"/>
    <property type="project" value="UniProtKB-KW"/>
</dbReference>
<dbReference type="GeneID" id="55993064"/>
<keyword evidence="1" id="KW-0547">Nucleotide-binding</keyword>
<dbReference type="PANTHER" id="PTHR10799">
    <property type="entry name" value="SNF2/RAD54 HELICASE FAMILY"/>
    <property type="match status" value="1"/>
</dbReference>
<dbReference type="EMBL" id="CP055900">
    <property type="protein sequence ID" value="QKX58443.1"/>
    <property type="molecule type" value="Genomic_DNA"/>
</dbReference>
<dbReference type="RefSeq" id="XP_035344621.1">
    <property type="nucleotide sequence ID" value="XM_035488728.1"/>
</dbReference>
<evidence type="ECO:0000313" key="7">
    <source>
        <dbReference type="Proteomes" id="UP000509510"/>
    </source>
</evidence>
<dbReference type="OrthoDB" id="288590at2759"/>
<dbReference type="GO" id="GO:0005524">
    <property type="term" value="F:ATP binding"/>
    <property type="evidence" value="ECO:0007669"/>
    <property type="project" value="InterPro"/>
</dbReference>
<evidence type="ECO:0000313" key="6">
    <source>
        <dbReference type="EMBL" id="QKX58443.1"/>
    </source>
</evidence>
<dbReference type="KEGG" id="trg:TRUGW13939_05567"/>
<dbReference type="PROSITE" id="PS51192">
    <property type="entry name" value="HELICASE_ATP_BIND_1"/>
    <property type="match status" value="1"/>
</dbReference>
<dbReference type="Gene3D" id="3.40.50.300">
    <property type="entry name" value="P-loop containing nucleotide triphosphate hydrolases"/>
    <property type="match status" value="1"/>
</dbReference>
<keyword evidence="2" id="KW-0378">Hydrolase</keyword>
<accession>A0A7H8R0N4</accession>
<name>A0A7H8R0N4_TALRU</name>
<dbReference type="CDD" id="cd18793">
    <property type="entry name" value="SF2_C_SNF"/>
    <property type="match status" value="1"/>
</dbReference>
<protein>
    <submittedName>
        <fullName evidence="6">Uncharacterized protein</fullName>
    </submittedName>
</protein>
<dbReference type="Proteomes" id="UP000509510">
    <property type="component" value="Chromosome III"/>
</dbReference>
<dbReference type="SUPFAM" id="SSF52540">
    <property type="entry name" value="P-loop containing nucleoside triphosphate hydrolases"/>
    <property type="match status" value="2"/>
</dbReference>
<feature type="domain" description="Helicase C-terminal" evidence="5">
    <location>
        <begin position="419"/>
        <end position="578"/>
    </location>
</feature>
<dbReference type="InterPro" id="IPR027417">
    <property type="entry name" value="P-loop_NTPase"/>
</dbReference>
<evidence type="ECO:0000259" key="5">
    <source>
        <dbReference type="PROSITE" id="PS51194"/>
    </source>
</evidence>